<dbReference type="AlphaFoldDB" id="A0AAV9NXY6"/>
<dbReference type="EMBL" id="JAVRRT010000023">
    <property type="protein sequence ID" value="KAK5163708.1"/>
    <property type="molecule type" value="Genomic_DNA"/>
</dbReference>
<name>A0AAV9NXY6_9PEZI</name>
<proteinExistence type="predicted"/>
<comment type="caution">
    <text evidence="1">The sequence shown here is derived from an EMBL/GenBank/DDBJ whole genome shotgun (WGS) entry which is preliminary data.</text>
</comment>
<protein>
    <submittedName>
        <fullName evidence="1">Uncharacterized protein</fullName>
    </submittedName>
</protein>
<reference evidence="1 2" key="1">
    <citation type="submission" date="2023-08" db="EMBL/GenBank/DDBJ databases">
        <title>Black Yeasts Isolated from many extreme environments.</title>
        <authorList>
            <person name="Coleine C."/>
            <person name="Stajich J.E."/>
            <person name="Selbmann L."/>
        </authorList>
    </citation>
    <scope>NUCLEOTIDE SEQUENCE [LARGE SCALE GENOMIC DNA]</scope>
    <source>
        <strain evidence="1 2">CCFEE 5935</strain>
    </source>
</reference>
<evidence type="ECO:0000313" key="2">
    <source>
        <dbReference type="Proteomes" id="UP001337655"/>
    </source>
</evidence>
<organism evidence="1 2">
    <name type="scientific">Saxophila tyrrhenica</name>
    <dbReference type="NCBI Taxonomy" id="1690608"/>
    <lineage>
        <taxon>Eukaryota</taxon>
        <taxon>Fungi</taxon>
        <taxon>Dikarya</taxon>
        <taxon>Ascomycota</taxon>
        <taxon>Pezizomycotina</taxon>
        <taxon>Dothideomycetes</taxon>
        <taxon>Dothideomycetidae</taxon>
        <taxon>Mycosphaerellales</taxon>
        <taxon>Extremaceae</taxon>
        <taxon>Saxophila</taxon>
    </lineage>
</organism>
<dbReference type="GeneID" id="89931709"/>
<evidence type="ECO:0000313" key="1">
    <source>
        <dbReference type="EMBL" id="KAK5163708.1"/>
    </source>
</evidence>
<gene>
    <name evidence="1" type="ORF">LTR77_010381</name>
</gene>
<sequence>MAGHGVALSGWVYAFSKTRDAQSTSLTYDQVGRSRPICENCLGDNHADPKMHPILAIARLMIFESSWTDFDMQTTYYAH</sequence>
<dbReference type="RefSeq" id="XP_064654110.1">
    <property type="nucleotide sequence ID" value="XM_064807601.1"/>
</dbReference>
<accession>A0AAV9NXY6</accession>
<dbReference type="Proteomes" id="UP001337655">
    <property type="component" value="Unassembled WGS sequence"/>
</dbReference>
<keyword evidence="2" id="KW-1185">Reference proteome</keyword>